<accession>A0ABR2JEX9</accession>
<evidence type="ECO:0000256" key="4">
    <source>
        <dbReference type="ARBA" id="ARBA00022833"/>
    </source>
</evidence>
<sequence length="408" mass="46829">MVVDTKLYDLLGVSPDASDSDLRKAYHEQALKLHPDRNKSPDATVKFQQVNEAYEILKDKEKREIYDRYGPEGIKRGGGGGSRFEDIFPDIFNINDIFNRREQRQRTSDIAHKINVRLEDLYNGKEVKLKINRNVICTECRGNGCAKGKSPLICPDCDGKGKRMIEQRMGFMIQRQIITCSRCKGSGHIIDEKDKCKHCNGNKIVNEKKIITVHIEPGMEDGDQIKFLGCSDEAPNAETGDLIVVLHLLKNDRFIRKNDNLLMIKKISLSEALLGCQFTFDHLDGRKIVVTSEPNQVITPHSVKIIQREGMPKRGNQFEKGDLYIKFDIEFPKSEQITNELKEALKICIPTHKVEDEVNLNDEDVFHVQTKDADIKQFENARSSYNPHENDDNTREDYETRQEECTIF</sequence>
<dbReference type="Gene3D" id="2.10.230.10">
    <property type="entry name" value="Heat shock protein DnaJ, cysteine-rich domain"/>
    <property type="match status" value="1"/>
</dbReference>
<evidence type="ECO:0000256" key="1">
    <source>
        <dbReference type="ARBA" id="ARBA00022723"/>
    </source>
</evidence>
<evidence type="ECO:0000259" key="8">
    <source>
        <dbReference type="PROSITE" id="PS51188"/>
    </source>
</evidence>
<dbReference type="Gene3D" id="2.60.260.20">
    <property type="entry name" value="Urease metallochaperone UreE, N-terminal domain"/>
    <property type="match status" value="2"/>
</dbReference>
<dbReference type="PRINTS" id="PR00625">
    <property type="entry name" value="JDOMAIN"/>
</dbReference>
<keyword evidence="1 5" id="KW-0479">Metal-binding</keyword>
<dbReference type="InterPro" id="IPR001305">
    <property type="entry name" value="HSP_DnaJ_Cys-rich_dom"/>
</dbReference>
<evidence type="ECO:0000256" key="2">
    <source>
        <dbReference type="ARBA" id="ARBA00022737"/>
    </source>
</evidence>
<dbReference type="Proteomes" id="UP001470230">
    <property type="component" value="Unassembled WGS sequence"/>
</dbReference>
<dbReference type="Pfam" id="PF01556">
    <property type="entry name" value="DnaJ_C"/>
    <property type="match status" value="1"/>
</dbReference>
<dbReference type="Pfam" id="PF00684">
    <property type="entry name" value="DnaJ_CXXCXGXG"/>
    <property type="match status" value="1"/>
</dbReference>
<dbReference type="SUPFAM" id="SSF49493">
    <property type="entry name" value="HSP40/DnaJ peptide-binding domain"/>
    <property type="match status" value="2"/>
</dbReference>
<dbReference type="Gene3D" id="1.10.287.110">
    <property type="entry name" value="DnaJ domain"/>
    <property type="match status" value="1"/>
</dbReference>
<evidence type="ECO:0000259" key="7">
    <source>
        <dbReference type="PROSITE" id="PS50076"/>
    </source>
</evidence>
<dbReference type="PROSITE" id="PS51188">
    <property type="entry name" value="ZF_CR"/>
    <property type="match status" value="1"/>
</dbReference>
<dbReference type="InterPro" id="IPR012724">
    <property type="entry name" value="DnaJ"/>
</dbReference>
<evidence type="ECO:0000313" key="9">
    <source>
        <dbReference type="EMBL" id="KAK8876492.1"/>
    </source>
</evidence>
<dbReference type="CDD" id="cd06257">
    <property type="entry name" value="DnaJ"/>
    <property type="match status" value="1"/>
</dbReference>
<evidence type="ECO:0000256" key="6">
    <source>
        <dbReference type="SAM" id="MobiDB-lite"/>
    </source>
</evidence>
<reference evidence="9 10" key="1">
    <citation type="submission" date="2024-04" db="EMBL/GenBank/DDBJ databases">
        <title>Tritrichomonas musculus Genome.</title>
        <authorList>
            <person name="Alves-Ferreira E."/>
            <person name="Grigg M."/>
            <person name="Lorenzi H."/>
            <person name="Galac M."/>
        </authorList>
    </citation>
    <scope>NUCLEOTIDE SEQUENCE [LARGE SCALE GENOMIC DNA]</scope>
    <source>
        <strain evidence="9 10">EAF2021</strain>
    </source>
</reference>
<organism evidence="9 10">
    <name type="scientific">Tritrichomonas musculus</name>
    <dbReference type="NCBI Taxonomy" id="1915356"/>
    <lineage>
        <taxon>Eukaryota</taxon>
        <taxon>Metamonada</taxon>
        <taxon>Parabasalia</taxon>
        <taxon>Tritrichomonadida</taxon>
        <taxon>Tritrichomonadidae</taxon>
        <taxon>Tritrichomonas</taxon>
    </lineage>
</organism>
<dbReference type="PROSITE" id="PS50076">
    <property type="entry name" value="DNAJ_2"/>
    <property type="match status" value="1"/>
</dbReference>
<comment type="caution">
    <text evidence="9">The sequence shown here is derived from an EMBL/GenBank/DDBJ whole genome shotgun (WGS) entry which is preliminary data.</text>
</comment>
<dbReference type="CDD" id="cd10719">
    <property type="entry name" value="DnaJ_zf"/>
    <property type="match status" value="1"/>
</dbReference>
<evidence type="ECO:0000256" key="3">
    <source>
        <dbReference type="ARBA" id="ARBA00022771"/>
    </source>
</evidence>
<proteinExistence type="inferred from homology"/>
<dbReference type="InterPro" id="IPR001623">
    <property type="entry name" value="DnaJ_domain"/>
</dbReference>
<feature type="domain" description="J" evidence="7">
    <location>
        <begin position="6"/>
        <end position="70"/>
    </location>
</feature>
<dbReference type="InterPro" id="IPR018253">
    <property type="entry name" value="DnaJ_domain_CS"/>
</dbReference>
<dbReference type="InterPro" id="IPR044713">
    <property type="entry name" value="DNJA1/2-like"/>
</dbReference>
<dbReference type="Pfam" id="PF00226">
    <property type="entry name" value="DnaJ"/>
    <property type="match status" value="1"/>
</dbReference>
<feature type="compositionally biased region" description="Basic and acidic residues" evidence="6">
    <location>
        <begin position="388"/>
        <end position="403"/>
    </location>
</feature>
<dbReference type="InterPro" id="IPR036869">
    <property type="entry name" value="J_dom_sf"/>
</dbReference>
<dbReference type="InterPro" id="IPR036410">
    <property type="entry name" value="HSP_DnaJ_Cys-rich_dom_sf"/>
</dbReference>
<protein>
    <submittedName>
        <fullName evidence="9">Uncharacterized protein</fullName>
    </submittedName>
</protein>
<feature type="region of interest" description="Disordered" evidence="6">
    <location>
        <begin position="379"/>
        <end position="403"/>
    </location>
</feature>
<feature type="domain" description="CR-type" evidence="8">
    <location>
        <begin position="124"/>
        <end position="208"/>
    </location>
</feature>
<dbReference type="EMBL" id="JAPFFF010000012">
    <property type="protein sequence ID" value="KAK8876492.1"/>
    <property type="molecule type" value="Genomic_DNA"/>
</dbReference>
<keyword evidence="2" id="KW-0677">Repeat</keyword>
<keyword evidence="4 5" id="KW-0862">Zinc</keyword>
<dbReference type="HAMAP" id="MF_01152">
    <property type="entry name" value="DnaJ"/>
    <property type="match status" value="1"/>
</dbReference>
<dbReference type="InterPro" id="IPR002939">
    <property type="entry name" value="DnaJ_C"/>
</dbReference>
<dbReference type="SUPFAM" id="SSF57938">
    <property type="entry name" value="DnaJ/Hsp40 cysteine-rich domain"/>
    <property type="match status" value="1"/>
</dbReference>
<dbReference type="PROSITE" id="PS00636">
    <property type="entry name" value="DNAJ_1"/>
    <property type="match status" value="1"/>
</dbReference>
<name>A0ABR2JEX9_9EUKA</name>
<feature type="zinc finger region" description="CR-type" evidence="5">
    <location>
        <begin position="124"/>
        <end position="208"/>
    </location>
</feature>
<dbReference type="PANTHER" id="PTHR43888">
    <property type="entry name" value="DNAJ-LIKE-2, ISOFORM A-RELATED"/>
    <property type="match status" value="1"/>
</dbReference>
<keyword evidence="10" id="KW-1185">Reference proteome</keyword>
<dbReference type="SMART" id="SM00271">
    <property type="entry name" value="DnaJ"/>
    <property type="match status" value="1"/>
</dbReference>
<gene>
    <name evidence="9" type="ORF">M9Y10_006706</name>
</gene>
<dbReference type="SUPFAM" id="SSF46565">
    <property type="entry name" value="Chaperone J-domain"/>
    <property type="match status" value="1"/>
</dbReference>
<evidence type="ECO:0000256" key="5">
    <source>
        <dbReference type="PROSITE-ProRule" id="PRU00546"/>
    </source>
</evidence>
<evidence type="ECO:0000313" key="10">
    <source>
        <dbReference type="Proteomes" id="UP001470230"/>
    </source>
</evidence>
<dbReference type="CDD" id="cd10747">
    <property type="entry name" value="DnaJ_C"/>
    <property type="match status" value="1"/>
</dbReference>
<dbReference type="InterPro" id="IPR008971">
    <property type="entry name" value="HSP40/DnaJ_pept-bd"/>
</dbReference>
<keyword evidence="3 5" id="KW-0863">Zinc-finger</keyword>